<dbReference type="RefSeq" id="WP_052563426.1">
    <property type="nucleotide sequence ID" value="NZ_BAFN01000001.1"/>
</dbReference>
<organism evidence="1 2">
    <name type="scientific">Candidatus Brocadia sinica JPN1</name>
    <dbReference type="NCBI Taxonomy" id="1197129"/>
    <lineage>
        <taxon>Bacteria</taxon>
        <taxon>Pseudomonadati</taxon>
        <taxon>Planctomycetota</taxon>
        <taxon>Candidatus Brocadiia</taxon>
        <taxon>Candidatus Brocadiales</taxon>
        <taxon>Candidatus Brocadiaceae</taxon>
        <taxon>Candidatus Brocadia</taxon>
    </lineage>
</organism>
<sequence>MNFFEKAKRIFFNFTYKKTKLNPPSIDEQILISNLRSRITSLAKINTSLDLEIDSCWFNNKTQIRESILNNDPRYFTDWKVIKNTMLYEPPIEVLKFMQKLPVWSRWKEAIKESPVGNPRPYWAFKESSGTLIHHAYHLSQLLLKTSCSIENMSQILEFGAGYGSMCRLIHQLGFNGRYIIFDLPEFTALQEYFISSVGIPSKITRKTTSNIEKSIVLLSDFEELAKQLSDQMDTNFFIATWSISEIPISFRKKIFDLVPNVQYYLIGYQKKFGEISNLDYFVELTRKRTDYFWWNYEIDHLKENYYLVGRKKIDPD</sequence>
<keyword evidence="2" id="KW-1185">Reference proteome</keyword>
<evidence type="ECO:0000313" key="1">
    <source>
        <dbReference type="EMBL" id="GAN33374.1"/>
    </source>
</evidence>
<name>A0ABQ0JY25_9BACT</name>
<evidence type="ECO:0000313" key="2">
    <source>
        <dbReference type="Proteomes" id="UP000032309"/>
    </source>
</evidence>
<dbReference type="EMBL" id="BAFN01000001">
    <property type="protein sequence ID" value="GAN33374.1"/>
    <property type="molecule type" value="Genomic_DNA"/>
</dbReference>
<protein>
    <recommendedName>
        <fullName evidence="3">Sugar O-methyltransferase</fullName>
    </recommendedName>
</protein>
<comment type="caution">
    <text evidence="1">The sequence shown here is derived from an EMBL/GenBank/DDBJ whole genome shotgun (WGS) entry which is preliminary data.</text>
</comment>
<gene>
    <name evidence="1" type="ORF">BROSI_A1894</name>
</gene>
<evidence type="ECO:0008006" key="3">
    <source>
        <dbReference type="Google" id="ProtNLM"/>
    </source>
</evidence>
<reference evidence="2" key="1">
    <citation type="journal article" date="2015" name="Genome Announc.">
        <title>Draft Genome Sequence of an Anaerobic Ammonium-Oxidizing Bacterium, "Candidatus Brocadia sinica".</title>
        <authorList>
            <person name="Oshiki M."/>
            <person name="Shinyako-Hata K."/>
            <person name="Satoh H."/>
            <person name="Okabe S."/>
        </authorList>
    </citation>
    <scope>NUCLEOTIDE SEQUENCE [LARGE SCALE GENOMIC DNA]</scope>
    <source>
        <strain evidence="2">JPN1</strain>
    </source>
</reference>
<dbReference type="Proteomes" id="UP000032309">
    <property type="component" value="Unassembled WGS sequence"/>
</dbReference>
<proteinExistence type="predicted"/>
<accession>A0ABQ0JY25</accession>